<dbReference type="Proteomes" id="UP001177003">
    <property type="component" value="Chromosome 8"/>
</dbReference>
<sequence>MVSGFPIGSLNKKFSRRSEREKNDDRYCWKNHQRQAKLFPLLWFTDVNFFHFISPRWAREYNKDETTYNRPNTPSNCEDRLCDREKVYNICFSGEIGSFGFNEHFDINQTKQRRVPTADAGSI</sequence>
<gene>
    <name evidence="1" type="ORF">LSALG_LOCUS38277</name>
</gene>
<dbReference type="EMBL" id="OX465084">
    <property type="protein sequence ID" value="CAI9299577.1"/>
    <property type="molecule type" value="Genomic_DNA"/>
</dbReference>
<accession>A0AA36EKY2</accession>
<organism evidence="1 2">
    <name type="scientific">Lactuca saligna</name>
    <name type="common">Willowleaf lettuce</name>
    <dbReference type="NCBI Taxonomy" id="75948"/>
    <lineage>
        <taxon>Eukaryota</taxon>
        <taxon>Viridiplantae</taxon>
        <taxon>Streptophyta</taxon>
        <taxon>Embryophyta</taxon>
        <taxon>Tracheophyta</taxon>
        <taxon>Spermatophyta</taxon>
        <taxon>Magnoliopsida</taxon>
        <taxon>eudicotyledons</taxon>
        <taxon>Gunneridae</taxon>
        <taxon>Pentapetalae</taxon>
        <taxon>asterids</taxon>
        <taxon>campanulids</taxon>
        <taxon>Asterales</taxon>
        <taxon>Asteraceae</taxon>
        <taxon>Cichorioideae</taxon>
        <taxon>Cichorieae</taxon>
        <taxon>Lactucinae</taxon>
        <taxon>Lactuca</taxon>
    </lineage>
</organism>
<evidence type="ECO:0000313" key="1">
    <source>
        <dbReference type="EMBL" id="CAI9299577.1"/>
    </source>
</evidence>
<reference evidence="1" key="1">
    <citation type="submission" date="2023-04" db="EMBL/GenBank/DDBJ databases">
        <authorList>
            <person name="Vijverberg K."/>
            <person name="Xiong W."/>
            <person name="Schranz E."/>
        </authorList>
    </citation>
    <scope>NUCLEOTIDE SEQUENCE</scope>
</reference>
<proteinExistence type="predicted"/>
<protein>
    <submittedName>
        <fullName evidence="1">Uncharacterized protein</fullName>
    </submittedName>
</protein>
<name>A0AA36EKY2_LACSI</name>
<dbReference type="AlphaFoldDB" id="A0AA36EKY2"/>
<keyword evidence="2" id="KW-1185">Reference proteome</keyword>
<evidence type="ECO:0000313" key="2">
    <source>
        <dbReference type="Proteomes" id="UP001177003"/>
    </source>
</evidence>